<feature type="region of interest" description="Disordered" evidence="1">
    <location>
        <begin position="95"/>
        <end position="121"/>
    </location>
</feature>
<evidence type="ECO:0000313" key="2">
    <source>
        <dbReference type="EMBL" id="OJJ50639.1"/>
    </source>
</evidence>
<organism evidence="2 3">
    <name type="scientific">Penicilliopsis zonata CBS 506.65</name>
    <dbReference type="NCBI Taxonomy" id="1073090"/>
    <lineage>
        <taxon>Eukaryota</taxon>
        <taxon>Fungi</taxon>
        <taxon>Dikarya</taxon>
        <taxon>Ascomycota</taxon>
        <taxon>Pezizomycotina</taxon>
        <taxon>Eurotiomycetes</taxon>
        <taxon>Eurotiomycetidae</taxon>
        <taxon>Eurotiales</taxon>
        <taxon>Aspergillaceae</taxon>
        <taxon>Penicilliopsis</taxon>
    </lineage>
</organism>
<sequence>MSSTTTSAAAASSSCGSIYVMPITDAACALPASGNNSAIMSQCCKDAPVTKYDDDCAFYCLAEGQTIGNLTSCITSNGGTQVFCNNSNQTATATASVSSSSSTGTSTSTGTKTGSSASSTSSSAAMVNQPVSKTGLGLLAMFFCSAVAAVVA</sequence>
<protein>
    <submittedName>
        <fullName evidence="2">Uncharacterized protein</fullName>
    </submittedName>
</protein>
<dbReference type="STRING" id="1073090.A0A1L9STW8"/>
<accession>A0A1L9STW8</accession>
<evidence type="ECO:0000313" key="3">
    <source>
        <dbReference type="Proteomes" id="UP000184188"/>
    </source>
</evidence>
<keyword evidence="3" id="KW-1185">Reference proteome</keyword>
<dbReference type="AlphaFoldDB" id="A0A1L9STW8"/>
<dbReference type="VEuPathDB" id="FungiDB:ASPZODRAFT_126538"/>
<dbReference type="EMBL" id="KV878336">
    <property type="protein sequence ID" value="OJJ50639.1"/>
    <property type="molecule type" value="Genomic_DNA"/>
</dbReference>
<dbReference type="OrthoDB" id="3520229at2759"/>
<dbReference type="GeneID" id="34607987"/>
<name>A0A1L9STW8_9EURO</name>
<reference evidence="3" key="1">
    <citation type="journal article" date="2017" name="Genome Biol.">
        <title>Comparative genomics reveals high biological diversity and specific adaptations in the industrially and medically important fungal genus Aspergillus.</title>
        <authorList>
            <person name="de Vries R.P."/>
            <person name="Riley R."/>
            <person name="Wiebenga A."/>
            <person name="Aguilar-Osorio G."/>
            <person name="Amillis S."/>
            <person name="Uchima C.A."/>
            <person name="Anderluh G."/>
            <person name="Asadollahi M."/>
            <person name="Askin M."/>
            <person name="Barry K."/>
            <person name="Battaglia E."/>
            <person name="Bayram O."/>
            <person name="Benocci T."/>
            <person name="Braus-Stromeyer S.A."/>
            <person name="Caldana C."/>
            <person name="Canovas D."/>
            <person name="Cerqueira G.C."/>
            <person name="Chen F."/>
            <person name="Chen W."/>
            <person name="Choi C."/>
            <person name="Clum A."/>
            <person name="Dos Santos R.A."/>
            <person name="Damasio A.R."/>
            <person name="Diallinas G."/>
            <person name="Emri T."/>
            <person name="Fekete E."/>
            <person name="Flipphi M."/>
            <person name="Freyberg S."/>
            <person name="Gallo A."/>
            <person name="Gournas C."/>
            <person name="Habgood R."/>
            <person name="Hainaut M."/>
            <person name="Harispe M.L."/>
            <person name="Henrissat B."/>
            <person name="Hilden K.S."/>
            <person name="Hope R."/>
            <person name="Hossain A."/>
            <person name="Karabika E."/>
            <person name="Karaffa L."/>
            <person name="Karanyi Z."/>
            <person name="Krasevec N."/>
            <person name="Kuo A."/>
            <person name="Kusch H."/>
            <person name="LaButti K."/>
            <person name="Lagendijk E.L."/>
            <person name="Lapidus A."/>
            <person name="Levasseur A."/>
            <person name="Lindquist E."/>
            <person name="Lipzen A."/>
            <person name="Logrieco A.F."/>
            <person name="MacCabe A."/>
            <person name="Maekelae M.R."/>
            <person name="Malavazi I."/>
            <person name="Melin P."/>
            <person name="Meyer V."/>
            <person name="Mielnichuk N."/>
            <person name="Miskei M."/>
            <person name="Molnar A.P."/>
            <person name="Mule G."/>
            <person name="Ngan C.Y."/>
            <person name="Orejas M."/>
            <person name="Orosz E."/>
            <person name="Ouedraogo J.P."/>
            <person name="Overkamp K.M."/>
            <person name="Park H.-S."/>
            <person name="Perrone G."/>
            <person name="Piumi F."/>
            <person name="Punt P.J."/>
            <person name="Ram A.F."/>
            <person name="Ramon A."/>
            <person name="Rauscher S."/>
            <person name="Record E."/>
            <person name="Riano-Pachon D.M."/>
            <person name="Robert V."/>
            <person name="Roehrig J."/>
            <person name="Ruller R."/>
            <person name="Salamov A."/>
            <person name="Salih N.S."/>
            <person name="Samson R.A."/>
            <person name="Sandor E."/>
            <person name="Sanguinetti M."/>
            <person name="Schuetze T."/>
            <person name="Sepcic K."/>
            <person name="Shelest E."/>
            <person name="Sherlock G."/>
            <person name="Sophianopoulou V."/>
            <person name="Squina F.M."/>
            <person name="Sun H."/>
            <person name="Susca A."/>
            <person name="Todd R.B."/>
            <person name="Tsang A."/>
            <person name="Unkles S.E."/>
            <person name="van de Wiele N."/>
            <person name="van Rossen-Uffink D."/>
            <person name="Oliveira J.V."/>
            <person name="Vesth T.C."/>
            <person name="Visser J."/>
            <person name="Yu J.-H."/>
            <person name="Zhou M."/>
            <person name="Andersen M.R."/>
            <person name="Archer D.B."/>
            <person name="Baker S.E."/>
            <person name="Benoit I."/>
            <person name="Brakhage A.A."/>
            <person name="Braus G.H."/>
            <person name="Fischer R."/>
            <person name="Frisvad J.C."/>
            <person name="Goldman G.H."/>
            <person name="Houbraken J."/>
            <person name="Oakley B."/>
            <person name="Pocsi I."/>
            <person name="Scazzocchio C."/>
            <person name="Seiboth B."/>
            <person name="vanKuyk P.A."/>
            <person name="Wortman J."/>
            <person name="Dyer P.S."/>
            <person name="Grigoriev I.V."/>
        </authorList>
    </citation>
    <scope>NUCLEOTIDE SEQUENCE [LARGE SCALE GENOMIC DNA]</scope>
    <source>
        <strain evidence="3">CBS 506.65</strain>
    </source>
</reference>
<proteinExistence type="predicted"/>
<gene>
    <name evidence="2" type="ORF">ASPZODRAFT_126538</name>
</gene>
<evidence type="ECO:0000256" key="1">
    <source>
        <dbReference type="SAM" id="MobiDB-lite"/>
    </source>
</evidence>
<dbReference type="RefSeq" id="XP_022585149.1">
    <property type="nucleotide sequence ID" value="XM_022721522.1"/>
</dbReference>
<dbReference type="Proteomes" id="UP000184188">
    <property type="component" value="Unassembled WGS sequence"/>
</dbReference>